<keyword evidence="4" id="KW-0808">Transferase</keyword>
<dbReference type="SUPFAM" id="SSF52540">
    <property type="entry name" value="P-loop containing nucleoside triphosphate hydrolases"/>
    <property type="match status" value="1"/>
</dbReference>
<comment type="similarity">
    <text evidence="1">Belongs to the protein kinase superfamily. TKL Ser/Thr protein kinase family. ROCO subfamily.</text>
</comment>
<evidence type="ECO:0000256" key="2">
    <source>
        <dbReference type="SAM" id="MobiDB-lite"/>
    </source>
</evidence>
<protein>
    <submittedName>
        <fullName evidence="4">Leucine-rich repeat serine/threonine-protein kinase 2</fullName>
    </submittedName>
</protein>
<sequence>MRGSDFHSACFRNNVSKNIAYLHLISIRKNYLSFRNKLCVFFLVYMMSAGQPQPLNGYDKLYLLMSKWKLLRLFNPLCYAANVTSIEDLESQLNTNFGDLTRLVPSVINELETVKKMIKDSKVMNCDDLPRLLHFERNNYREQLEAAGVKMIPKEHVSLQSKIAVARPYSGDVYKAFWSQSPNNEIEVVVRFDFIPVQRELFIREAKIMTDLHHEYIMKFYGAIVLGPYAYSVGLVVEMFKKGNLEEFPVQSLFHAWLYASQLSSALEYLETRDLVHSSVIEPFVFIASIDKEKPVKLCFTTNKSSSSMLELSFNMGEKAWVISKDSSRYHGMWFGQKEDGITGFFESEKAVEIVDDDQVPVEIRARGPEAELAYRNALLEGKVNVCRARLLIIGQDRAGKTSLKKSLIGLPFDPNEPSTDVLEVNPLKFELSVEQVVEWKAVGDDNGEPQSPEDRYVARLVAENMMKKKGEEYQRKPEEERAESEKREAPQTKELVEGSQTLFDELPQSSTNQASLRSPIKDSIDGLKELPQTEKRRMPIPKELTPLVTDCLRSSNVSKDGNPANETVLDIWDFAGQHLYYVTHPIFFSPRAVYLLVHNMTKDLNALAEPSFKHGEEVVKLENLSNETNLDMLLSWLVSVHSIRQPVVNRSFVEAFKKKVRCLPPPVLVVGTHADKVSPAEMNEANAKIKESLKGKTYQGHVLQFYNVDNSKSSESTDIKAIQDEVQQILSSGLNACTDLPVKWFNFEKEVKTLATTKFHLTLDEIRVLAREKCFIEYDEQLDAMLNYYHDLGVIVRFKDTVIIDTQGLINIFKKLMTICPFHEQDAIDRHLWEELQSTGVLDMQLISRVFESDDERFKGKTLKQDVLDMMEKYGFLAKFQEHSDSRRSESSDESNNCQLKYFVPAQLRVSPETLWSLIPQETDPCPLIFKFGDGFVPHGLFAQLISRLIGRSSEFECMKPPTLYCNGVRFFLGKRSEFDLVLLCSKRSIRLTLRSHCTASADARQVTENSLAIKVRCLIDKELENLCKQWDWLGNVHYEACVTCLSCQQANVEHERHESSSCSDLDHQHLLPISNTEPNTLMTCPKQIGDGSRFVLKGLHKWYHCAASEQMPAKHERTLAKASDVNVLLLADDIPRQKWKVIGRLLELKDSKLDEIEANWPEEYLLRIEVKRKDLGTKLEYGRSRSPSLNIFHSALRSREKK</sequence>
<dbReference type="InterPro" id="IPR000719">
    <property type="entry name" value="Prot_kinase_dom"/>
</dbReference>
<reference evidence="4" key="2">
    <citation type="journal article" date="2023" name="Science">
        <title>Genomic signatures of disease resistance in endangered staghorn corals.</title>
        <authorList>
            <person name="Vollmer S.V."/>
            <person name="Selwyn J.D."/>
            <person name="Despard B.A."/>
            <person name="Roesel C.L."/>
        </authorList>
    </citation>
    <scope>NUCLEOTIDE SEQUENCE</scope>
    <source>
        <strain evidence="4">K2</strain>
    </source>
</reference>
<dbReference type="InterPro" id="IPR001245">
    <property type="entry name" value="Ser-Thr/Tyr_kinase_cat_dom"/>
</dbReference>
<gene>
    <name evidence="4" type="ORF">P5673_013447</name>
</gene>
<organism evidence="4 5">
    <name type="scientific">Acropora cervicornis</name>
    <name type="common">Staghorn coral</name>
    <dbReference type="NCBI Taxonomy" id="6130"/>
    <lineage>
        <taxon>Eukaryota</taxon>
        <taxon>Metazoa</taxon>
        <taxon>Cnidaria</taxon>
        <taxon>Anthozoa</taxon>
        <taxon>Hexacorallia</taxon>
        <taxon>Scleractinia</taxon>
        <taxon>Astrocoeniina</taxon>
        <taxon>Acroporidae</taxon>
        <taxon>Acropora</taxon>
    </lineage>
</organism>
<dbReference type="GO" id="GO:0005524">
    <property type="term" value="F:ATP binding"/>
    <property type="evidence" value="ECO:0007669"/>
    <property type="project" value="InterPro"/>
</dbReference>
<keyword evidence="4" id="KW-0418">Kinase</keyword>
<accession>A0AAD9QKT6</accession>
<keyword evidence="5" id="KW-1185">Reference proteome</keyword>
<dbReference type="EMBL" id="JARQWQ010000026">
    <property type="protein sequence ID" value="KAK2563108.1"/>
    <property type="molecule type" value="Genomic_DNA"/>
</dbReference>
<dbReference type="InterPro" id="IPR036388">
    <property type="entry name" value="WH-like_DNA-bd_sf"/>
</dbReference>
<dbReference type="InterPro" id="IPR011009">
    <property type="entry name" value="Kinase-like_dom_sf"/>
</dbReference>
<evidence type="ECO:0000313" key="4">
    <source>
        <dbReference type="EMBL" id="KAK2563108.1"/>
    </source>
</evidence>
<evidence type="ECO:0000259" key="3">
    <source>
        <dbReference type="PROSITE" id="PS50011"/>
    </source>
</evidence>
<dbReference type="GO" id="GO:0004672">
    <property type="term" value="F:protein kinase activity"/>
    <property type="evidence" value="ECO:0007669"/>
    <property type="project" value="InterPro"/>
</dbReference>
<evidence type="ECO:0000256" key="1">
    <source>
        <dbReference type="ARBA" id="ARBA00008171"/>
    </source>
</evidence>
<dbReference type="PANTHER" id="PTHR47508">
    <property type="entry name" value="SAM DOMAIN-CONTAINING PROTEIN-RELATED"/>
    <property type="match status" value="1"/>
</dbReference>
<proteinExistence type="inferred from homology"/>
<dbReference type="Pfam" id="PF07714">
    <property type="entry name" value="PK_Tyr_Ser-Thr"/>
    <property type="match status" value="1"/>
</dbReference>
<dbReference type="PANTHER" id="PTHR47508:SF1">
    <property type="entry name" value="NON-SPECIFIC SERINE_THREONINE PROTEIN KINASE"/>
    <property type="match status" value="1"/>
</dbReference>
<dbReference type="InterPro" id="IPR027417">
    <property type="entry name" value="P-loop_NTPase"/>
</dbReference>
<dbReference type="Gene3D" id="1.10.510.10">
    <property type="entry name" value="Transferase(Phosphotransferase) domain 1"/>
    <property type="match status" value="1"/>
</dbReference>
<dbReference type="Gene3D" id="3.40.50.300">
    <property type="entry name" value="P-loop containing nucleotide triphosphate hydrolases"/>
    <property type="match status" value="1"/>
</dbReference>
<dbReference type="CDD" id="cd00174">
    <property type="entry name" value="SH3"/>
    <property type="match status" value="1"/>
</dbReference>
<feature type="region of interest" description="Disordered" evidence="2">
    <location>
        <begin position="469"/>
        <end position="497"/>
    </location>
</feature>
<evidence type="ECO:0000313" key="5">
    <source>
        <dbReference type="Proteomes" id="UP001249851"/>
    </source>
</evidence>
<reference evidence="4" key="1">
    <citation type="journal article" date="2023" name="G3 (Bethesda)">
        <title>Whole genome assembly and annotation of the endangered Caribbean coral Acropora cervicornis.</title>
        <authorList>
            <person name="Selwyn J.D."/>
            <person name="Vollmer S.V."/>
        </authorList>
    </citation>
    <scope>NUCLEOTIDE SEQUENCE</scope>
    <source>
        <strain evidence="4">K2</strain>
    </source>
</reference>
<dbReference type="Gene3D" id="1.10.10.10">
    <property type="entry name" value="Winged helix-like DNA-binding domain superfamily/Winged helix DNA-binding domain"/>
    <property type="match status" value="1"/>
</dbReference>
<dbReference type="SUPFAM" id="SSF56112">
    <property type="entry name" value="Protein kinase-like (PK-like)"/>
    <property type="match status" value="1"/>
</dbReference>
<comment type="caution">
    <text evidence="4">The sequence shown here is derived from an EMBL/GenBank/DDBJ whole genome shotgun (WGS) entry which is preliminary data.</text>
</comment>
<name>A0AAD9QKT6_ACRCE</name>
<dbReference type="PROSITE" id="PS50011">
    <property type="entry name" value="PROTEIN_KINASE_DOM"/>
    <property type="match status" value="1"/>
</dbReference>
<dbReference type="AlphaFoldDB" id="A0AAD9QKT6"/>
<dbReference type="Proteomes" id="UP001249851">
    <property type="component" value="Unassembled WGS sequence"/>
</dbReference>
<feature type="domain" description="Protein kinase" evidence="3">
    <location>
        <begin position="159"/>
        <end position="588"/>
    </location>
</feature>